<dbReference type="SUPFAM" id="SSF56399">
    <property type="entry name" value="ADP-ribosylation"/>
    <property type="match status" value="1"/>
</dbReference>
<reference evidence="1 2" key="1">
    <citation type="submission" date="2020-08" db="EMBL/GenBank/DDBJ databases">
        <title>Genomic Encyclopedia of Type Strains, Phase III (KMG-III): the genomes of soil and plant-associated and newly described type strains.</title>
        <authorList>
            <person name="Whitman W."/>
        </authorList>
    </citation>
    <scope>NUCLEOTIDE SEQUENCE [LARGE SCALE GENOMIC DNA]</scope>
    <source>
        <strain evidence="1 2">CECT 3302</strain>
    </source>
</reference>
<comment type="caution">
    <text evidence="1">The sequence shown here is derived from an EMBL/GenBank/DDBJ whole genome shotgun (WGS) entry which is preliminary data.</text>
</comment>
<organism evidence="1 2">
    <name type="scientific">Nocardioides albus</name>
    <dbReference type="NCBI Taxonomy" id="1841"/>
    <lineage>
        <taxon>Bacteria</taxon>
        <taxon>Bacillati</taxon>
        <taxon>Actinomycetota</taxon>
        <taxon>Actinomycetes</taxon>
        <taxon>Propionibacteriales</taxon>
        <taxon>Nocardioidaceae</taxon>
        <taxon>Nocardioides</taxon>
    </lineage>
</organism>
<keyword evidence="2" id="KW-1185">Reference proteome</keyword>
<evidence type="ECO:0000313" key="1">
    <source>
        <dbReference type="EMBL" id="MBB3091719.1"/>
    </source>
</evidence>
<evidence type="ECO:0000313" key="2">
    <source>
        <dbReference type="Proteomes" id="UP000577707"/>
    </source>
</evidence>
<gene>
    <name evidence="1" type="ORF">FHS12_004694</name>
</gene>
<proteinExistence type="predicted"/>
<sequence length="358" mass="39162">MTTDGADALAVLNSWFEARGRDTSASTLDAWSISRHKDAWVFSPGGGRRTNRLHMVRNGLVVAYSPSTEPTDAAYARMKLEAANTFGPAGPEDIAGTRRHDLPDGTYYYLEERDPPLDFGPVVLRATVTDGYPQDEHWSLQEKTWIPSQRLNPYRTGRGRLHLFRAPKDLAERWRTDVQRRWDAENDEAPALSGRTPDEDAAAERAKSLLKELQSFPGWSGISFRGMSAAAEFGKTANTAVARGLVATSRDSRVATENFTTPGVYAVMGTEGRGIESVSRHPKEFEVLFLPGTAFGIVGTIDVDGYPVILVHQAKLPTENPDIDMADFKARARNAVASGRAGAQVPITSPGKFIGDID</sequence>
<dbReference type="EMBL" id="JACHXG010000012">
    <property type="protein sequence ID" value="MBB3091719.1"/>
    <property type="molecule type" value="Genomic_DNA"/>
</dbReference>
<dbReference type="RefSeq" id="WP_183550457.1">
    <property type="nucleotide sequence ID" value="NZ_BMQT01000015.1"/>
</dbReference>
<dbReference type="Proteomes" id="UP000577707">
    <property type="component" value="Unassembled WGS sequence"/>
</dbReference>
<dbReference type="Gene3D" id="3.90.176.10">
    <property type="entry name" value="Toxin ADP-ribosyltransferase, Chain A, domain 1"/>
    <property type="match status" value="1"/>
</dbReference>
<dbReference type="AlphaFoldDB" id="A0A7W5FAW8"/>
<protein>
    <submittedName>
        <fullName evidence="1">Uncharacterized protein</fullName>
    </submittedName>
</protein>
<name>A0A7W5FAW8_9ACTN</name>
<accession>A0A7W5FAW8</accession>